<protein>
    <submittedName>
        <fullName evidence="1">Uncharacterized protein</fullName>
    </submittedName>
</protein>
<accession>A0A3B0UFE0</accession>
<dbReference type="AlphaFoldDB" id="A0A3B0UFE0"/>
<dbReference type="EMBL" id="UOEQ01000452">
    <property type="protein sequence ID" value="VAW23199.1"/>
    <property type="molecule type" value="Genomic_DNA"/>
</dbReference>
<name>A0A3B0UFE0_9ZZZZ</name>
<organism evidence="1">
    <name type="scientific">hydrothermal vent metagenome</name>
    <dbReference type="NCBI Taxonomy" id="652676"/>
    <lineage>
        <taxon>unclassified sequences</taxon>
        <taxon>metagenomes</taxon>
        <taxon>ecological metagenomes</taxon>
    </lineage>
</organism>
<proteinExistence type="predicted"/>
<gene>
    <name evidence="1" type="ORF">MNBD_ALPHA11-958</name>
</gene>
<sequence>MYLGRVAALFVIPENSLQLSCFLSALIGPPLALLLNQCKNR</sequence>
<reference evidence="1" key="1">
    <citation type="submission" date="2018-06" db="EMBL/GenBank/DDBJ databases">
        <authorList>
            <person name="Zhirakovskaya E."/>
        </authorList>
    </citation>
    <scope>NUCLEOTIDE SEQUENCE</scope>
</reference>
<evidence type="ECO:0000313" key="1">
    <source>
        <dbReference type="EMBL" id="VAW23199.1"/>
    </source>
</evidence>